<dbReference type="HAMAP" id="MF_00162">
    <property type="entry name" value="GSH_S"/>
    <property type="match status" value="1"/>
</dbReference>
<evidence type="ECO:0000313" key="13">
    <source>
        <dbReference type="Proteomes" id="UP000767446"/>
    </source>
</evidence>
<sequence length="321" mass="35555">MKFAFIIDPISKLDPGHDTSVAMMEGAQVLGHEVWITQAENLTVIQGKAWATLQKLQLQPVELVDGRWISQPNWYQVENGVQLPLAEMNAVFMRTDPPVTVPYLYATYILDLIDQRKTLVINSPQGLRTANEKMYALQFKEVMPETIVSQNKSVIRQFVEEKGIGVIKPLGGKAGEGILLLEAGDRNFNSLIELSTKQGHEPVMIQEYLPAAQEGDKRIILLNGKPIGALNRIPTGNEFRGNMAVGGRVAKTEITPREAEICNLVAPRLMQDGLYFVGLDVIGGYLTEVNVTSPTGVREIDRLHDVSLGKQVIQWVESLNG</sequence>
<keyword evidence="9" id="KW-0464">Manganese</keyword>
<evidence type="ECO:0000256" key="3">
    <source>
        <dbReference type="ARBA" id="ARBA00022598"/>
    </source>
</evidence>
<evidence type="ECO:0000259" key="11">
    <source>
        <dbReference type="PROSITE" id="PS50975"/>
    </source>
</evidence>
<evidence type="ECO:0000256" key="1">
    <source>
        <dbReference type="ARBA" id="ARBA00001936"/>
    </source>
</evidence>
<protein>
    <recommendedName>
        <fullName evidence="10">Glutathione synthetase</fullName>
        <ecNumber evidence="10">6.3.2.3</ecNumber>
    </recommendedName>
    <alternativeName>
        <fullName evidence="10">GSH synthetase</fullName>
        <shortName evidence="10">GSH-S</shortName>
        <shortName evidence="10">GSHase</shortName>
    </alternativeName>
    <alternativeName>
        <fullName evidence="10">Glutathione synthase</fullName>
    </alternativeName>
</protein>
<evidence type="ECO:0000256" key="8">
    <source>
        <dbReference type="ARBA" id="ARBA00022842"/>
    </source>
</evidence>
<keyword evidence="3 10" id="KW-0436">Ligase</keyword>
<name>A0A941GVP1_9CHRO</name>
<dbReference type="Gene3D" id="3.30.470.20">
    <property type="entry name" value="ATP-grasp fold, B domain"/>
    <property type="match status" value="1"/>
</dbReference>
<evidence type="ECO:0000256" key="7">
    <source>
        <dbReference type="ARBA" id="ARBA00022840"/>
    </source>
</evidence>
<comment type="similarity">
    <text evidence="10">Belongs to the prokaryotic GSH synthase family.</text>
</comment>
<proteinExistence type="inferred from homology"/>
<comment type="caution">
    <text evidence="12">The sequence shown here is derived from an EMBL/GenBank/DDBJ whole genome shotgun (WGS) entry which is preliminary data.</text>
</comment>
<dbReference type="PANTHER" id="PTHR21621">
    <property type="entry name" value="RIBOSOMAL PROTEIN S6 MODIFICATION PROTEIN"/>
    <property type="match status" value="1"/>
</dbReference>
<dbReference type="InterPro" id="IPR016185">
    <property type="entry name" value="PreATP-grasp_dom_sf"/>
</dbReference>
<dbReference type="InterPro" id="IPR004218">
    <property type="entry name" value="GSHS_ATP-bd"/>
</dbReference>
<dbReference type="Proteomes" id="UP000767446">
    <property type="component" value="Unassembled WGS sequence"/>
</dbReference>
<dbReference type="AlphaFoldDB" id="A0A941GVP1"/>
<evidence type="ECO:0000313" key="12">
    <source>
        <dbReference type="EMBL" id="MBR8827016.1"/>
    </source>
</evidence>
<dbReference type="Pfam" id="PF02951">
    <property type="entry name" value="GSH-S_N"/>
    <property type="match status" value="1"/>
</dbReference>
<feature type="domain" description="ATP-grasp" evidence="11">
    <location>
        <begin position="133"/>
        <end position="317"/>
    </location>
</feature>
<dbReference type="Pfam" id="PF02955">
    <property type="entry name" value="GSH-S_ATP"/>
    <property type="match status" value="1"/>
</dbReference>
<dbReference type="PANTHER" id="PTHR21621:SF4">
    <property type="entry name" value="GLUTATHIONE SYNTHETASE"/>
    <property type="match status" value="1"/>
</dbReference>
<dbReference type="GO" id="GO:0004363">
    <property type="term" value="F:glutathione synthase activity"/>
    <property type="evidence" value="ECO:0007669"/>
    <property type="project" value="UniProtKB-UniRule"/>
</dbReference>
<keyword evidence="6 10" id="KW-0547">Nucleotide-binding</keyword>
<gene>
    <name evidence="10 12" type="primary">gshB</name>
    <name evidence="12" type="ORF">DSM107014_03760</name>
</gene>
<dbReference type="Gene3D" id="3.40.50.20">
    <property type="match status" value="1"/>
</dbReference>
<keyword evidence="5" id="KW-0479">Metal-binding</keyword>
<reference evidence="12" key="1">
    <citation type="submission" date="2021-02" db="EMBL/GenBank/DDBJ databases">
        <title>Metagenome analyses of Stigonema ocellatum DSM 106950, Chlorogloea purpurea SAG 13.99 and Gomphosphaeria aponina DSM 107014.</title>
        <authorList>
            <person name="Marter P."/>
            <person name="Huang S."/>
        </authorList>
    </citation>
    <scope>NUCLEOTIDE SEQUENCE</scope>
    <source>
        <strain evidence="12">JP213</strain>
    </source>
</reference>
<evidence type="ECO:0000256" key="9">
    <source>
        <dbReference type="ARBA" id="ARBA00023211"/>
    </source>
</evidence>
<dbReference type="InterPro" id="IPR013815">
    <property type="entry name" value="ATP_grasp_subdomain_1"/>
</dbReference>
<dbReference type="PROSITE" id="PS50975">
    <property type="entry name" value="ATP_GRASP"/>
    <property type="match status" value="1"/>
</dbReference>
<comment type="cofactor">
    <cofactor evidence="2">
        <name>Mg(2+)</name>
        <dbReference type="ChEBI" id="CHEBI:18420"/>
    </cofactor>
</comment>
<dbReference type="GO" id="GO:0046872">
    <property type="term" value="F:metal ion binding"/>
    <property type="evidence" value="ECO:0007669"/>
    <property type="project" value="UniProtKB-KW"/>
</dbReference>
<dbReference type="EC" id="6.3.2.3" evidence="10"/>
<dbReference type="InterPro" id="IPR006284">
    <property type="entry name" value="Glut_synth_pro"/>
</dbReference>
<dbReference type="NCBIfam" id="TIGR01380">
    <property type="entry name" value="glut_syn"/>
    <property type="match status" value="1"/>
</dbReference>
<evidence type="ECO:0000256" key="5">
    <source>
        <dbReference type="ARBA" id="ARBA00022723"/>
    </source>
</evidence>
<evidence type="ECO:0000256" key="4">
    <source>
        <dbReference type="ARBA" id="ARBA00022684"/>
    </source>
</evidence>
<dbReference type="EMBL" id="JADQBC010000017">
    <property type="protein sequence ID" value="MBR8827016.1"/>
    <property type="molecule type" value="Genomic_DNA"/>
</dbReference>
<keyword evidence="7 10" id="KW-0067">ATP-binding</keyword>
<comment type="cofactor">
    <cofactor evidence="1">
        <name>Mn(2+)</name>
        <dbReference type="ChEBI" id="CHEBI:29035"/>
    </cofactor>
</comment>
<organism evidence="12 13">
    <name type="scientific">Gomphosphaeria aponina SAG 52.96 = DSM 107014</name>
    <dbReference type="NCBI Taxonomy" id="1521640"/>
    <lineage>
        <taxon>Bacteria</taxon>
        <taxon>Bacillati</taxon>
        <taxon>Cyanobacteriota</taxon>
        <taxon>Cyanophyceae</taxon>
        <taxon>Oscillatoriophycideae</taxon>
        <taxon>Chroococcales</taxon>
        <taxon>Gomphosphaeriaceae</taxon>
        <taxon>Gomphosphaeria</taxon>
    </lineage>
</organism>
<dbReference type="Gene3D" id="3.30.1490.20">
    <property type="entry name" value="ATP-grasp fold, A domain"/>
    <property type="match status" value="1"/>
</dbReference>
<keyword evidence="8" id="KW-0460">Magnesium</keyword>
<accession>A0A941GVP1</accession>
<dbReference type="GO" id="GO:0005737">
    <property type="term" value="C:cytoplasm"/>
    <property type="evidence" value="ECO:0007669"/>
    <property type="project" value="TreeGrafter"/>
</dbReference>
<evidence type="ECO:0000256" key="6">
    <source>
        <dbReference type="ARBA" id="ARBA00022741"/>
    </source>
</evidence>
<dbReference type="SUPFAM" id="SSF52440">
    <property type="entry name" value="PreATP-grasp domain"/>
    <property type="match status" value="1"/>
</dbReference>
<dbReference type="GO" id="GO:0005524">
    <property type="term" value="F:ATP binding"/>
    <property type="evidence" value="ECO:0007669"/>
    <property type="project" value="UniProtKB-UniRule"/>
</dbReference>
<evidence type="ECO:0000256" key="2">
    <source>
        <dbReference type="ARBA" id="ARBA00001946"/>
    </source>
</evidence>
<dbReference type="NCBIfam" id="NF003573">
    <property type="entry name" value="PRK05246.1"/>
    <property type="match status" value="1"/>
</dbReference>
<comment type="catalytic activity">
    <reaction evidence="10">
        <text>gamma-L-glutamyl-L-cysteine + glycine + ATP = glutathione + ADP + phosphate + H(+)</text>
        <dbReference type="Rhea" id="RHEA:13557"/>
        <dbReference type="ChEBI" id="CHEBI:15378"/>
        <dbReference type="ChEBI" id="CHEBI:30616"/>
        <dbReference type="ChEBI" id="CHEBI:43474"/>
        <dbReference type="ChEBI" id="CHEBI:57305"/>
        <dbReference type="ChEBI" id="CHEBI:57925"/>
        <dbReference type="ChEBI" id="CHEBI:58173"/>
        <dbReference type="ChEBI" id="CHEBI:456216"/>
        <dbReference type="EC" id="6.3.2.3"/>
    </reaction>
</comment>
<evidence type="ECO:0000256" key="10">
    <source>
        <dbReference type="HAMAP-Rule" id="MF_00162"/>
    </source>
</evidence>
<dbReference type="InterPro" id="IPR011761">
    <property type="entry name" value="ATP-grasp"/>
</dbReference>
<dbReference type="SUPFAM" id="SSF56059">
    <property type="entry name" value="Glutathione synthetase ATP-binding domain-like"/>
    <property type="match status" value="1"/>
</dbReference>
<dbReference type="InterPro" id="IPR004215">
    <property type="entry name" value="GSHS_N"/>
</dbReference>
<keyword evidence="4 10" id="KW-0317">Glutathione biosynthesis</keyword>
<comment type="pathway">
    <text evidence="10">Sulfur metabolism; glutathione biosynthesis; glutathione from L-cysteine and L-glutamate: step 2/2.</text>
</comment>